<keyword evidence="2" id="KW-1185">Reference proteome</keyword>
<name>A0A1I7W914_HETBA</name>
<evidence type="ECO:0000313" key="3">
    <source>
        <dbReference type="WBParaSite" id="Hba_01121"/>
    </source>
</evidence>
<dbReference type="AlphaFoldDB" id="A0A1I7W914"/>
<feature type="compositionally biased region" description="Polar residues" evidence="1">
    <location>
        <begin position="81"/>
        <end position="95"/>
    </location>
</feature>
<accession>A0A1I7W914</accession>
<feature type="region of interest" description="Disordered" evidence="1">
    <location>
        <begin position="71"/>
        <end position="95"/>
    </location>
</feature>
<protein>
    <submittedName>
        <fullName evidence="3">Uncharacterized protein</fullName>
    </submittedName>
</protein>
<sequence>MNETQVLIAIRYLYIQKCNYHYHHNPSVYDRVVAGHLDRVDAGDGSASRETFEMENGNVVNEDAHREIVANQVPKGGTDPSPASTRSKCPATTRS</sequence>
<reference evidence="3" key="1">
    <citation type="submission" date="2016-11" db="UniProtKB">
        <authorList>
            <consortium name="WormBaseParasite"/>
        </authorList>
    </citation>
    <scope>IDENTIFICATION</scope>
</reference>
<dbReference type="Proteomes" id="UP000095283">
    <property type="component" value="Unplaced"/>
</dbReference>
<proteinExistence type="predicted"/>
<evidence type="ECO:0000256" key="1">
    <source>
        <dbReference type="SAM" id="MobiDB-lite"/>
    </source>
</evidence>
<evidence type="ECO:0000313" key="2">
    <source>
        <dbReference type="Proteomes" id="UP000095283"/>
    </source>
</evidence>
<dbReference type="WBParaSite" id="Hba_01121">
    <property type="protein sequence ID" value="Hba_01121"/>
    <property type="gene ID" value="Hba_01121"/>
</dbReference>
<organism evidence="2 3">
    <name type="scientific">Heterorhabditis bacteriophora</name>
    <name type="common">Entomopathogenic nematode worm</name>
    <dbReference type="NCBI Taxonomy" id="37862"/>
    <lineage>
        <taxon>Eukaryota</taxon>
        <taxon>Metazoa</taxon>
        <taxon>Ecdysozoa</taxon>
        <taxon>Nematoda</taxon>
        <taxon>Chromadorea</taxon>
        <taxon>Rhabditida</taxon>
        <taxon>Rhabditina</taxon>
        <taxon>Rhabditomorpha</taxon>
        <taxon>Strongyloidea</taxon>
        <taxon>Heterorhabditidae</taxon>
        <taxon>Heterorhabditis</taxon>
    </lineage>
</organism>